<name>A0ABT9RSL7_9MICC</name>
<gene>
    <name evidence="6" type="ORF">J2X98_001819</name>
</gene>
<comment type="caution">
    <text evidence="6">The sequence shown here is derived from an EMBL/GenBank/DDBJ whole genome shotgun (WGS) entry which is preliminary data.</text>
</comment>
<keyword evidence="7" id="KW-1185">Reference proteome</keyword>
<dbReference type="PANTHER" id="PTHR43179:SF12">
    <property type="entry name" value="GALACTOFURANOSYLTRANSFERASE GLFT2"/>
    <property type="match status" value="1"/>
</dbReference>
<dbReference type="GO" id="GO:0016757">
    <property type="term" value="F:glycosyltransferase activity"/>
    <property type="evidence" value="ECO:0007669"/>
    <property type="project" value="UniProtKB-KW"/>
</dbReference>
<reference evidence="6 7" key="1">
    <citation type="submission" date="2023-07" db="EMBL/GenBank/DDBJ databases">
        <title>Sorghum-associated microbial communities from plants grown in Nebraska, USA.</title>
        <authorList>
            <person name="Schachtman D."/>
        </authorList>
    </citation>
    <scope>NUCLEOTIDE SEQUENCE [LARGE SCALE GENOMIC DNA]</scope>
    <source>
        <strain evidence="6 7">CC222</strain>
    </source>
</reference>
<dbReference type="InterPro" id="IPR029044">
    <property type="entry name" value="Nucleotide-diphossugar_trans"/>
</dbReference>
<dbReference type="Pfam" id="PF00535">
    <property type="entry name" value="Glycos_transf_2"/>
    <property type="match status" value="1"/>
</dbReference>
<evidence type="ECO:0000313" key="7">
    <source>
        <dbReference type="Proteomes" id="UP001226577"/>
    </source>
</evidence>
<protein>
    <submittedName>
        <fullName evidence="6">Rhamnosyltransferase</fullName>
        <ecNumber evidence="6">2.4.1.-</ecNumber>
    </submittedName>
</protein>
<evidence type="ECO:0000256" key="1">
    <source>
        <dbReference type="ARBA" id="ARBA00004776"/>
    </source>
</evidence>
<accession>A0ABT9RSL7</accession>
<evidence type="ECO:0000259" key="5">
    <source>
        <dbReference type="Pfam" id="PF00535"/>
    </source>
</evidence>
<dbReference type="EMBL" id="JAUSRE010000007">
    <property type="protein sequence ID" value="MDP9888232.1"/>
    <property type="molecule type" value="Genomic_DNA"/>
</dbReference>
<dbReference type="Gene3D" id="3.90.550.10">
    <property type="entry name" value="Spore Coat Polysaccharide Biosynthesis Protein SpsA, Chain A"/>
    <property type="match status" value="1"/>
</dbReference>
<organism evidence="6 7">
    <name type="scientific">Pseudarthrobacter enclensis</name>
    <dbReference type="NCBI Taxonomy" id="993070"/>
    <lineage>
        <taxon>Bacteria</taxon>
        <taxon>Bacillati</taxon>
        <taxon>Actinomycetota</taxon>
        <taxon>Actinomycetes</taxon>
        <taxon>Micrococcales</taxon>
        <taxon>Micrococcaceae</taxon>
        <taxon>Pseudarthrobacter</taxon>
    </lineage>
</organism>
<feature type="domain" description="Glycosyltransferase 2-like" evidence="5">
    <location>
        <begin position="14"/>
        <end position="122"/>
    </location>
</feature>
<proteinExistence type="inferred from homology"/>
<comment type="similarity">
    <text evidence="2">Belongs to the glycosyltransferase 2 family.</text>
</comment>
<dbReference type="Proteomes" id="UP001226577">
    <property type="component" value="Unassembled WGS sequence"/>
</dbReference>
<dbReference type="EC" id="2.4.1.-" evidence="6"/>
<evidence type="ECO:0000313" key="6">
    <source>
        <dbReference type="EMBL" id="MDP9888232.1"/>
    </source>
</evidence>
<dbReference type="RefSeq" id="WP_160147566.1">
    <property type="nucleotide sequence ID" value="NZ_JAUSRE010000007.1"/>
</dbReference>
<evidence type="ECO:0000256" key="2">
    <source>
        <dbReference type="ARBA" id="ARBA00006739"/>
    </source>
</evidence>
<dbReference type="SUPFAM" id="SSF53448">
    <property type="entry name" value="Nucleotide-diphospho-sugar transferases"/>
    <property type="match status" value="1"/>
</dbReference>
<comment type="pathway">
    <text evidence="1">Cell wall biogenesis; cell wall polysaccharide biosynthesis.</text>
</comment>
<sequence length="306" mass="33810">MPQQDSVVAVLSLFNPPAEVVERVRRLQRQVDNVVVVDDGSPSPDARTFEQLADVAQVIRLGENKGIGAALNAGIQHARAAWDPAWLLTLDQDSEIGPHFIERALETAQRATGAGIKVGAVTPETHNGTRIDMLPGKDEFGEGFDPMQSGTLISATALDHVGLLDEALFIDAVDSEYTARLRQHGYRLITGDGCDLSHTLGQARPMKFLGLRVKIAGRELNVYYHAPFRVYYMARNSIQLTRKYLLGQPAWIFKRVALETIFHLIRVTYGPNRMALLKAVVLGTRDGLRGRRGRIPQDVQDKLTAP</sequence>
<dbReference type="PANTHER" id="PTHR43179">
    <property type="entry name" value="RHAMNOSYLTRANSFERASE WBBL"/>
    <property type="match status" value="1"/>
</dbReference>
<evidence type="ECO:0000256" key="4">
    <source>
        <dbReference type="ARBA" id="ARBA00022679"/>
    </source>
</evidence>
<evidence type="ECO:0000256" key="3">
    <source>
        <dbReference type="ARBA" id="ARBA00022676"/>
    </source>
</evidence>
<keyword evidence="4 6" id="KW-0808">Transferase</keyword>
<keyword evidence="3 6" id="KW-0328">Glycosyltransferase</keyword>
<dbReference type="InterPro" id="IPR001173">
    <property type="entry name" value="Glyco_trans_2-like"/>
</dbReference>